<dbReference type="InterPro" id="IPR036034">
    <property type="entry name" value="PDZ_sf"/>
</dbReference>
<organism evidence="4 5">
    <name type="scientific">Sphingoaurantiacus capsulatus</name>
    <dbReference type="NCBI Taxonomy" id="1771310"/>
    <lineage>
        <taxon>Bacteria</taxon>
        <taxon>Pseudomonadati</taxon>
        <taxon>Pseudomonadota</taxon>
        <taxon>Alphaproteobacteria</taxon>
        <taxon>Sphingomonadales</taxon>
        <taxon>Sphingosinicellaceae</taxon>
        <taxon>Sphingoaurantiacus</taxon>
    </lineage>
</organism>
<dbReference type="InterPro" id="IPR029045">
    <property type="entry name" value="ClpP/crotonase-like_dom_sf"/>
</dbReference>
<dbReference type="Gene3D" id="3.30.750.170">
    <property type="match status" value="1"/>
</dbReference>
<dbReference type="PROSITE" id="PS51257">
    <property type="entry name" value="PROKAR_LIPOPROTEIN"/>
    <property type="match status" value="1"/>
</dbReference>
<dbReference type="RefSeq" id="WP_380861675.1">
    <property type="nucleotide sequence ID" value="NZ_JBHRXV010000010.1"/>
</dbReference>
<dbReference type="SUPFAM" id="SSF52096">
    <property type="entry name" value="ClpP/crotonase"/>
    <property type="match status" value="1"/>
</dbReference>
<feature type="chain" id="PRO_5046480294" evidence="2">
    <location>
        <begin position="23"/>
        <end position="486"/>
    </location>
</feature>
<keyword evidence="5" id="KW-1185">Reference proteome</keyword>
<feature type="compositionally biased region" description="Gly residues" evidence="1">
    <location>
        <begin position="37"/>
        <end position="48"/>
    </location>
</feature>
<dbReference type="EMBL" id="JBHRXV010000010">
    <property type="protein sequence ID" value="MFC3713314.1"/>
    <property type="molecule type" value="Genomic_DNA"/>
</dbReference>
<proteinExistence type="predicted"/>
<evidence type="ECO:0000313" key="5">
    <source>
        <dbReference type="Proteomes" id="UP001595615"/>
    </source>
</evidence>
<keyword evidence="2" id="KW-0732">Signal</keyword>
<feature type="domain" description="Tail specific protease" evidence="3">
    <location>
        <begin position="211"/>
        <end position="417"/>
    </location>
</feature>
<evidence type="ECO:0000259" key="3">
    <source>
        <dbReference type="SMART" id="SM00245"/>
    </source>
</evidence>
<protein>
    <submittedName>
        <fullName evidence="4">S41 family peptidase</fullName>
    </submittedName>
</protein>
<dbReference type="Gene3D" id="2.30.42.10">
    <property type="match status" value="1"/>
</dbReference>
<dbReference type="InterPro" id="IPR005151">
    <property type="entry name" value="Tail-specific_protease"/>
</dbReference>
<dbReference type="Gene3D" id="3.90.226.10">
    <property type="entry name" value="2-enoyl-CoA Hydratase, Chain A, domain 1"/>
    <property type="match status" value="1"/>
</dbReference>
<dbReference type="PANTHER" id="PTHR32060">
    <property type="entry name" value="TAIL-SPECIFIC PROTEASE"/>
    <property type="match status" value="1"/>
</dbReference>
<reference evidence="5" key="1">
    <citation type="journal article" date="2019" name="Int. J. Syst. Evol. Microbiol.">
        <title>The Global Catalogue of Microorganisms (GCM) 10K type strain sequencing project: providing services to taxonomists for standard genome sequencing and annotation.</title>
        <authorList>
            <consortium name="The Broad Institute Genomics Platform"/>
            <consortium name="The Broad Institute Genome Sequencing Center for Infectious Disease"/>
            <person name="Wu L."/>
            <person name="Ma J."/>
        </authorList>
    </citation>
    <scope>NUCLEOTIDE SEQUENCE [LARGE SCALE GENOMIC DNA]</scope>
    <source>
        <strain evidence="5">KCTC 42644</strain>
    </source>
</reference>
<name>A0ABV7XB33_9SPHN</name>
<evidence type="ECO:0000256" key="2">
    <source>
        <dbReference type="SAM" id="SignalP"/>
    </source>
</evidence>
<comment type="caution">
    <text evidence="4">The sequence shown here is derived from an EMBL/GenBank/DDBJ whole genome shotgun (WGS) entry which is preliminary data.</text>
</comment>
<dbReference type="SMART" id="SM00245">
    <property type="entry name" value="TSPc"/>
    <property type="match status" value="1"/>
</dbReference>
<sequence>MMKLSKGRLALTVALTLLSACGGGGSSGGTATPPPSGGGGGGGGGSSGGQSATCSLLARQQWADGVLREWYLFPETLPGSLSPAGYSTVEDYIDALTLNARNQRRDRYSTYLTSIAEENAFFASGASAGFGFRVSTDSINRRAFIMETFEDTPAFTAGIERGDEIVAIGASTSSLQSVSTIISNGGSNAVTNALGANTAGMTRVLRISGAAGTRDLTLTKADYSLTPVSSRYGARIIQDGAKKVGYLNLRTFITAANPQLRFAFDTFRREGVTELIVDFRYNGGGLISTAELLGDLLGGNRASSEVFSSFVYRPEKSSNNSTHRFVAQPESVSPTRIAFITTGASASASEVVINGMLPYLGDNLGMIGANSFGKPVGQVAIDRSACDDRLRVVAFSSRNSANSDAYYDGLASTVRRTCRATDDLTRPLGDAQESSVRQALDFLAGRTCTPIATGQTAMAAVEGRTKLELLTPEDADVTQREVPGAF</sequence>
<evidence type="ECO:0000313" key="4">
    <source>
        <dbReference type="EMBL" id="MFC3713314.1"/>
    </source>
</evidence>
<dbReference type="PANTHER" id="PTHR32060:SF30">
    <property type="entry name" value="CARBOXY-TERMINAL PROCESSING PROTEASE CTPA"/>
    <property type="match status" value="1"/>
</dbReference>
<dbReference type="Proteomes" id="UP001595615">
    <property type="component" value="Unassembled WGS sequence"/>
</dbReference>
<accession>A0ABV7XB33</accession>
<evidence type="ECO:0000256" key="1">
    <source>
        <dbReference type="SAM" id="MobiDB-lite"/>
    </source>
</evidence>
<feature type="signal peptide" evidence="2">
    <location>
        <begin position="1"/>
        <end position="22"/>
    </location>
</feature>
<gene>
    <name evidence="4" type="ORF">ACFOMD_12070</name>
</gene>
<dbReference type="SUPFAM" id="SSF50156">
    <property type="entry name" value="PDZ domain-like"/>
    <property type="match status" value="1"/>
</dbReference>
<feature type="region of interest" description="Disordered" evidence="1">
    <location>
        <begin position="24"/>
        <end position="51"/>
    </location>
</feature>
<dbReference type="CDD" id="cd07561">
    <property type="entry name" value="Peptidase_S41_CPP_like"/>
    <property type="match status" value="1"/>
</dbReference>
<dbReference type="Pfam" id="PF03572">
    <property type="entry name" value="Peptidase_S41"/>
    <property type="match status" value="1"/>
</dbReference>